<dbReference type="InterPro" id="IPR006140">
    <property type="entry name" value="D-isomer_DH_NAD-bd"/>
</dbReference>
<evidence type="ECO:0000256" key="1">
    <source>
        <dbReference type="ARBA" id="ARBA00023002"/>
    </source>
</evidence>
<dbReference type="PANTHER" id="PTHR43333:SF1">
    <property type="entry name" value="D-ISOMER SPECIFIC 2-HYDROXYACID DEHYDROGENASE NAD-BINDING DOMAIN-CONTAINING PROTEIN"/>
    <property type="match status" value="1"/>
</dbReference>
<evidence type="ECO:0000313" key="5">
    <source>
        <dbReference type="Proteomes" id="UP000295097"/>
    </source>
</evidence>
<dbReference type="RefSeq" id="WP_132310620.1">
    <property type="nucleotide sequence ID" value="NZ_SMAR01000010.1"/>
</dbReference>
<dbReference type="SUPFAM" id="SSF51735">
    <property type="entry name" value="NAD(P)-binding Rossmann-fold domains"/>
    <property type="match status" value="1"/>
</dbReference>
<gene>
    <name evidence="4" type="ORF">EDC90_101072</name>
</gene>
<dbReference type="OrthoDB" id="9787219at2"/>
<dbReference type="AlphaFoldDB" id="A0A4V2V4J9"/>
<keyword evidence="4" id="KW-0670">Pyruvate</keyword>
<keyword evidence="1" id="KW-0560">Oxidoreductase</keyword>
<evidence type="ECO:0000313" key="4">
    <source>
        <dbReference type="EMBL" id="TCT40220.1"/>
    </source>
</evidence>
<name>A0A4V2V4J9_9HYPH</name>
<keyword evidence="2" id="KW-0520">NAD</keyword>
<dbReference type="PANTHER" id="PTHR43333">
    <property type="entry name" value="2-HACID_DH_C DOMAIN-CONTAINING PROTEIN"/>
    <property type="match status" value="1"/>
</dbReference>
<dbReference type="Pfam" id="PF02826">
    <property type="entry name" value="2-Hacid_dh_C"/>
    <property type="match status" value="1"/>
</dbReference>
<dbReference type="InterPro" id="IPR036291">
    <property type="entry name" value="NAD(P)-bd_dom_sf"/>
</dbReference>
<feature type="domain" description="D-isomer specific 2-hydroxyacid dehydrogenase NAD-binding" evidence="3">
    <location>
        <begin position="109"/>
        <end position="284"/>
    </location>
</feature>
<reference evidence="4 5" key="1">
    <citation type="submission" date="2019-03" db="EMBL/GenBank/DDBJ databases">
        <title>Freshwater and sediment microbial communities from various areas in North America, analyzing microbe dynamics in response to fracking.</title>
        <authorList>
            <person name="Lamendella R."/>
        </authorList>
    </citation>
    <scope>NUCLEOTIDE SEQUENCE [LARGE SCALE GENOMIC DNA]</scope>
    <source>
        <strain evidence="4 5">175.2</strain>
    </source>
</reference>
<proteinExistence type="predicted"/>
<dbReference type="CDD" id="cd12164">
    <property type="entry name" value="GDH_like_2"/>
    <property type="match status" value="1"/>
</dbReference>
<accession>A0A4V2V4J9</accession>
<dbReference type="Proteomes" id="UP000295097">
    <property type="component" value="Unassembled WGS sequence"/>
</dbReference>
<dbReference type="Gene3D" id="3.40.50.720">
    <property type="entry name" value="NAD(P)-binding Rossmann-like Domain"/>
    <property type="match status" value="2"/>
</dbReference>
<dbReference type="EMBL" id="SMAR01000010">
    <property type="protein sequence ID" value="TCT40220.1"/>
    <property type="molecule type" value="Genomic_DNA"/>
</dbReference>
<evidence type="ECO:0000256" key="2">
    <source>
        <dbReference type="ARBA" id="ARBA00023027"/>
    </source>
</evidence>
<dbReference type="GO" id="GO:0051287">
    <property type="term" value="F:NAD binding"/>
    <property type="evidence" value="ECO:0007669"/>
    <property type="project" value="InterPro"/>
</dbReference>
<protein>
    <submittedName>
        <fullName evidence="4">Glyoxylate/hydroxypyruvate reductase A</fullName>
    </submittedName>
</protein>
<keyword evidence="5" id="KW-1185">Reference proteome</keyword>
<comment type="caution">
    <text evidence="4">The sequence shown here is derived from an EMBL/GenBank/DDBJ whole genome shotgun (WGS) entry which is preliminary data.</text>
</comment>
<dbReference type="InterPro" id="IPR029752">
    <property type="entry name" value="D-isomer_DH_CS1"/>
</dbReference>
<sequence length="319" mass="35108">MPKAPVLIDLKFPDREKVVSAMSGFFRNRTVIDLAEPENAKRDLSDCRYAVLWKPEADLFQRAPNLDVLFSGGAGVDKVLALEGLPDVPLVRFVDPTLTRRMSEYVVLQCLAHLRRAGLYARQQRDRIWREWPQPEAADVTIGVMGLGALGLDAAEKLKVMGFKVIGWSRSQKTIDGMETFDQDGLDVFLAKTDILVGLLPLTGQTTGLFNLSLFSKLKADGPLGGPVFINAGRGGSQVELDIVAALKDRVLAAVSLDVFETEPLSAESLLWDCENAILTPHIAADTDVEALFAHVEYQIERFEAGEALQHTVDRQSGY</sequence>
<dbReference type="PROSITE" id="PS00065">
    <property type="entry name" value="D_2_HYDROXYACID_DH_1"/>
    <property type="match status" value="1"/>
</dbReference>
<organism evidence="4 5">
    <name type="scientific">Martelella mediterranea</name>
    <dbReference type="NCBI Taxonomy" id="293089"/>
    <lineage>
        <taxon>Bacteria</taxon>
        <taxon>Pseudomonadati</taxon>
        <taxon>Pseudomonadota</taxon>
        <taxon>Alphaproteobacteria</taxon>
        <taxon>Hyphomicrobiales</taxon>
        <taxon>Aurantimonadaceae</taxon>
        <taxon>Martelella</taxon>
    </lineage>
</organism>
<evidence type="ECO:0000259" key="3">
    <source>
        <dbReference type="Pfam" id="PF02826"/>
    </source>
</evidence>
<dbReference type="GO" id="GO:0016616">
    <property type="term" value="F:oxidoreductase activity, acting on the CH-OH group of donors, NAD or NADP as acceptor"/>
    <property type="evidence" value="ECO:0007669"/>
    <property type="project" value="UniProtKB-ARBA"/>
</dbReference>